<dbReference type="STRING" id="1592317.DPF_1545"/>
<protein>
    <recommendedName>
        <fullName evidence="1">PilZ domain-containing protein</fullName>
    </recommendedName>
</protein>
<reference evidence="3" key="1">
    <citation type="submission" date="2016-06" db="EMBL/GenBank/DDBJ databases">
        <title>Draft genome sequence of Desulfoplanes formicivorans strain Pf12B.</title>
        <authorList>
            <person name="Watanabe M."/>
            <person name="Kojima H."/>
            <person name="Fukui M."/>
        </authorList>
    </citation>
    <scope>NUCLEOTIDE SEQUENCE [LARGE SCALE GENOMIC DNA]</scope>
    <source>
        <strain evidence="3">Pf12B</strain>
    </source>
</reference>
<gene>
    <name evidence="2" type="ORF">DPF_1545</name>
</gene>
<organism evidence="2 3">
    <name type="scientific">Desulfoplanes formicivorans</name>
    <dbReference type="NCBI Taxonomy" id="1592317"/>
    <lineage>
        <taxon>Bacteria</taxon>
        <taxon>Pseudomonadati</taxon>
        <taxon>Thermodesulfobacteriota</taxon>
        <taxon>Desulfovibrionia</taxon>
        <taxon>Desulfovibrionales</taxon>
        <taxon>Desulfoplanaceae</taxon>
        <taxon>Desulfoplanes</taxon>
    </lineage>
</organism>
<dbReference type="InterPro" id="IPR009875">
    <property type="entry name" value="PilZ_domain"/>
</dbReference>
<dbReference type="RefSeq" id="WP_069858632.1">
    <property type="nucleotide sequence ID" value="NZ_BDFE01000015.1"/>
</dbReference>
<proteinExistence type="predicted"/>
<comment type="caution">
    <text evidence="2">The sequence shown here is derived from an EMBL/GenBank/DDBJ whole genome shotgun (WGS) entry which is preliminary data.</text>
</comment>
<keyword evidence="3" id="KW-1185">Reference proteome</keyword>
<dbReference type="Proteomes" id="UP000095200">
    <property type="component" value="Unassembled WGS sequence"/>
</dbReference>
<evidence type="ECO:0000259" key="1">
    <source>
        <dbReference type="Pfam" id="PF07238"/>
    </source>
</evidence>
<accession>A0A194AHM7</accession>
<dbReference type="Pfam" id="PF07238">
    <property type="entry name" value="PilZ"/>
    <property type="match status" value="1"/>
</dbReference>
<dbReference type="GO" id="GO:0035438">
    <property type="term" value="F:cyclic-di-GMP binding"/>
    <property type="evidence" value="ECO:0007669"/>
    <property type="project" value="InterPro"/>
</dbReference>
<dbReference type="AlphaFoldDB" id="A0A194AHM7"/>
<dbReference type="EMBL" id="BDFE01000015">
    <property type="protein sequence ID" value="GAU08828.1"/>
    <property type="molecule type" value="Genomic_DNA"/>
</dbReference>
<evidence type="ECO:0000313" key="2">
    <source>
        <dbReference type="EMBL" id="GAU08828.1"/>
    </source>
</evidence>
<feature type="domain" description="PilZ" evidence="1">
    <location>
        <begin position="80"/>
        <end position="164"/>
    </location>
</feature>
<dbReference type="OrthoDB" id="5516626at2"/>
<name>A0A194AHM7_9BACT</name>
<evidence type="ECO:0000313" key="3">
    <source>
        <dbReference type="Proteomes" id="UP000095200"/>
    </source>
</evidence>
<sequence>METERRTYTRIETALQAFMRKSVSPSTQPGLRGGFSQPVDHLRDALQQTSLPDELLDYLEAINAKLDTILGLLHQSSIQAEYPLEATISQISGAGLQFTSPHDFQEGDHLELVITLSRFPLRLVNVVGTITRRQQTRENGPVWVVEFTFIRDNDREAIIQYVFREQREMIRGEKL</sequence>